<feature type="compositionally biased region" description="Low complexity" evidence="1">
    <location>
        <begin position="369"/>
        <end position="388"/>
    </location>
</feature>
<dbReference type="RefSeq" id="XP_067692396.1">
    <property type="nucleotide sequence ID" value="XM_067836854.1"/>
</dbReference>
<evidence type="ECO:0000313" key="3">
    <source>
        <dbReference type="Proteomes" id="UP000674179"/>
    </source>
</evidence>
<feature type="region of interest" description="Disordered" evidence="1">
    <location>
        <begin position="67"/>
        <end position="100"/>
    </location>
</feature>
<dbReference type="GeneID" id="94172364"/>
<dbReference type="SUPFAM" id="SSF118310">
    <property type="entry name" value="AN1-like Zinc finger"/>
    <property type="match status" value="2"/>
</dbReference>
<dbReference type="AlphaFoldDB" id="A0A836KKB4"/>
<dbReference type="InterPro" id="IPR035896">
    <property type="entry name" value="AN1-like_Znf"/>
</dbReference>
<keyword evidence="3" id="KW-1185">Reference proteome</keyword>
<organism evidence="2 3">
    <name type="scientific">Leishmania enriettii</name>
    <dbReference type="NCBI Taxonomy" id="5663"/>
    <lineage>
        <taxon>Eukaryota</taxon>
        <taxon>Discoba</taxon>
        <taxon>Euglenozoa</taxon>
        <taxon>Kinetoplastea</taxon>
        <taxon>Metakinetoplastina</taxon>
        <taxon>Trypanosomatida</taxon>
        <taxon>Trypanosomatidae</taxon>
        <taxon>Leishmaniinae</taxon>
        <taxon>Leishmania</taxon>
    </lineage>
</organism>
<protein>
    <recommendedName>
        <fullName evidence="4">AN1-type domain-containing protein</fullName>
    </recommendedName>
</protein>
<proteinExistence type="predicted"/>
<evidence type="ECO:0000313" key="2">
    <source>
        <dbReference type="EMBL" id="KAG5477456.1"/>
    </source>
</evidence>
<dbReference type="OrthoDB" id="431929at2759"/>
<gene>
    <name evidence="2" type="ORF">CUR178_05160</name>
</gene>
<dbReference type="EMBL" id="JAFHKP010000025">
    <property type="protein sequence ID" value="KAG5477456.1"/>
    <property type="molecule type" value="Genomic_DNA"/>
</dbReference>
<evidence type="ECO:0008006" key="4">
    <source>
        <dbReference type="Google" id="ProtNLM"/>
    </source>
</evidence>
<comment type="caution">
    <text evidence="2">The sequence shown here is derived from an EMBL/GenBank/DDBJ whole genome shotgun (WGS) entry which is preliminary data.</text>
</comment>
<dbReference type="PANTHER" id="PTHR14677">
    <property type="entry name" value="ARSENITE INDUCUBLE RNA ASSOCIATED PROTEIN AIP-1-RELATED"/>
    <property type="match status" value="1"/>
</dbReference>
<evidence type="ECO:0000256" key="1">
    <source>
        <dbReference type="SAM" id="MobiDB-lite"/>
    </source>
</evidence>
<dbReference type="Proteomes" id="UP000674179">
    <property type="component" value="Chromosome 25"/>
</dbReference>
<feature type="region of interest" description="Disordered" evidence="1">
    <location>
        <begin position="369"/>
        <end position="390"/>
    </location>
</feature>
<dbReference type="KEGG" id="lenr:94172364"/>
<reference evidence="2 3" key="1">
    <citation type="submission" date="2021-02" db="EMBL/GenBank/DDBJ databases">
        <title>Leishmania (Mundinia) enrietti genome sequencing and assembly.</title>
        <authorList>
            <person name="Almutairi H."/>
            <person name="Gatherer D."/>
        </authorList>
    </citation>
    <scope>NUCLEOTIDE SEQUENCE [LARGE SCALE GENOMIC DNA]</scope>
    <source>
        <strain evidence="2">CUR178</strain>
    </source>
</reference>
<dbReference type="PANTHER" id="PTHR14677:SF38">
    <property type="entry name" value="C2H2-TYPE DOMAIN-CONTAINING PROTEIN"/>
    <property type="match status" value="1"/>
</dbReference>
<accession>A0A836KKB4</accession>
<name>A0A836KKB4_LEIEN</name>
<sequence length="667" mass="69429">MSLDWEGDGVPCVECGELDFLPYACPWCRGTFCAEHVTCHHIPPCGAPAAAGAASVLRLNDTAGDAEASSSAPLCTPPHGTPSTLAERDETPASSTSSSRPQHRCVVCQSALCALAPCPECGDSYCATHRFHGHKDVGPKERSQGRANQRAVAFDWQLSSMDARSVDPAAALCAPFTAARPLVLAPVGYRSRRMGVLAFIVAPATAPVRTLTGALADGREAPKYTMGVCSLIVATEMSVGQLRDRLSGFVRDASVSLVEKGQEQESEAAGLMVSRGWSEWVSSAHSRLLTVVAAATDADSVAVVGPASRRVPALSLVELPADVILRKAPMANATVLLRLTNASEERTAPTENVALRRFLTTALYGNAASRSEPSSSSIAPPSKSAVASGHRDDRVKALATRLCLQHQQLLRRAAAASEENSACTAGTAYDTGRSSPRPLAGGAGVCAQEIGTLEELVPDTKGAVQPTPVSDAVGSAIPSPVAAAAWPFRHAPPLNSFNFFNGKLNPCGAAAIRPAAAPRVVVAVFVADAALPLAVMPMCIAIGHDWPLGRVVHRLCEEVGEQQLAQHREARTALSAFFLYRLGSGSGISSAAAGAAAGLSCLWSGQTRPSALCAPVTLQNADVLLLCPGNSPATEVALQEELQRLQGLTGKAKAALKADQLKKCAVM</sequence>
<dbReference type="GO" id="GO:0005737">
    <property type="term" value="C:cytoplasm"/>
    <property type="evidence" value="ECO:0007669"/>
    <property type="project" value="TreeGrafter"/>
</dbReference>